<evidence type="ECO:0000256" key="7">
    <source>
        <dbReference type="ARBA" id="ARBA00023136"/>
    </source>
</evidence>
<dbReference type="OMA" id="INKWDGT"/>
<keyword evidence="4 9" id="KW-0812">Transmembrane</keyword>
<evidence type="ECO:0000256" key="6">
    <source>
        <dbReference type="ARBA" id="ARBA00022989"/>
    </source>
</evidence>
<dbReference type="Pfam" id="PF06703">
    <property type="entry name" value="SPC25"/>
    <property type="match status" value="1"/>
</dbReference>
<organism evidence="10 11">
    <name type="scientific">Eptatretus burgeri</name>
    <name type="common">Inshore hagfish</name>
    <dbReference type="NCBI Taxonomy" id="7764"/>
    <lineage>
        <taxon>Eukaryota</taxon>
        <taxon>Metazoa</taxon>
        <taxon>Chordata</taxon>
        <taxon>Craniata</taxon>
        <taxon>Vertebrata</taxon>
        <taxon>Cyclostomata</taxon>
        <taxon>Myxini</taxon>
        <taxon>Myxiniformes</taxon>
        <taxon>Myxinidae</taxon>
        <taxon>Eptatretinae</taxon>
        <taxon>Eptatretus</taxon>
    </lineage>
</organism>
<dbReference type="Ensembl" id="ENSEBUT00000025184.1">
    <property type="protein sequence ID" value="ENSEBUP00000024608.1"/>
    <property type="gene ID" value="ENSEBUG00000015187.1"/>
</dbReference>
<proteinExistence type="inferred from homology"/>
<protein>
    <recommendedName>
        <fullName evidence="3 9">Signal peptidase complex subunit 2</fullName>
    </recommendedName>
</protein>
<reference evidence="10" key="2">
    <citation type="submission" date="2025-09" db="UniProtKB">
        <authorList>
            <consortium name="Ensembl"/>
        </authorList>
    </citation>
    <scope>IDENTIFICATION</scope>
</reference>
<dbReference type="GO" id="GO:0005787">
    <property type="term" value="C:signal peptidase complex"/>
    <property type="evidence" value="ECO:0007669"/>
    <property type="project" value="UniProtKB-UniRule"/>
</dbReference>
<evidence type="ECO:0000256" key="4">
    <source>
        <dbReference type="ARBA" id="ARBA00022692"/>
    </source>
</evidence>
<feature type="transmembrane region" description="Helical" evidence="9">
    <location>
        <begin position="45"/>
        <end position="65"/>
    </location>
</feature>
<keyword evidence="7 9" id="KW-0472">Membrane</keyword>
<evidence type="ECO:0000256" key="2">
    <source>
        <dbReference type="ARBA" id="ARBA00007324"/>
    </source>
</evidence>
<evidence type="ECO:0000256" key="3">
    <source>
        <dbReference type="ARBA" id="ARBA00017057"/>
    </source>
</evidence>
<keyword evidence="11" id="KW-1185">Reference proteome</keyword>
<evidence type="ECO:0000256" key="1">
    <source>
        <dbReference type="ARBA" id="ARBA00004477"/>
    </source>
</evidence>
<sequence>MTWKIDEKPVKVDKWDGSAVKNALDDAAKKVLLEKYGFVESFRLIDCRLLICTVSCLFALFALVWDYVQPFPASRPVLIMCVVSYFVMMGILTLYTSYKEQNIFLMSKEKDPTGLAPDNIWYLASGIKRFDDKYTLKVIFSNGRTGLNYDKEFTKSVSYFLDENGAK</sequence>
<comment type="subcellular location">
    <subcellularLocation>
        <location evidence="1 9">Endoplasmic reticulum membrane</location>
        <topology evidence="1 9">Multi-pass membrane protein</topology>
    </subcellularLocation>
</comment>
<dbReference type="Proteomes" id="UP000694388">
    <property type="component" value="Unplaced"/>
</dbReference>
<feature type="transmembrane region" description="Helical" evidence="9">
    <location>
        <begin position="77"/>
        <end position="98"/>
    </location>
</feature>
<evidence type="ECO:0000313" key="11">
    <source>
        <dbReference type="Proteomes" id="UP000694388"/>
    </source>
</evidence>
<evidence type="ECO:0000313" key="10">
    <source>
        <dbReference type="Ensembl" id="ENSEBUP00000024608.1"/>
    </source>
</evidence>
<accession>A0A8C4R608</accession>
<dbReference type="GO" id="GO:0008233">
    <property type="term" value="F:peptidase activity"/>
    <property type="evidence" value="ECO:0007669"/>
    <property type="project" value="UniProtKB-UniRule"/>
</dbReference>
<dbReference type="GO" id="GO:0006465">
    <property type="term" value="P:signal peptide processing"/>
    <property type="evidence" value="ECO:0007669"/>
    <property type="project" value="UniProtKB-UniRule"/>
</dbReference>
<evidence type="ECO:0000256" key="9">
    <source>
        <dbReference type="RuleBase" id="RU368033"/>
    </source>
</evidence>
<evidence type="ECO:0000256" key="5">
    <source>
        <dbReference type="ARBA" id="ARBA00022824"/>
    </source>
</evidence>
<keyword evidence="5 9" id="KW-0256">Endoplasmic reticulum</keyword>
<reference evidence="10" key="1">
    <citation type="submission" date="2025-08" db="UniProtKB">
        <authorList>
            <consortium name="Ensembl"/>
        </authorList>
    </citation>
    <scope>IDENTIFICATION</scope>
</reference>
<dbReference type="InterPro" id="IPR009582">
    <property type="entry name" value="Spc2/SPCS2"/>
</dbReference>
<evidence type="ECO:0000256" key="8">
    <source>
        <dbReference type="ARBA" id="ARBA00045608"/>
    </source>
</evidence>
<dbReference type="GO" id="GO:0045047">
    <property type="term" value="P:protein targeting to ER"/>
    <property type="evidence" value="ECO:0007669"/>
    <property type="project" value="TreeGrafter"/>
</dbReference>
<comment type="similarity">
    <text evidence="2 9">Belongs to the SPCS2 family.</text>
</comment>
<keyword evidence="6 9" id="KW-1133">Transmembrane helix</keyword>
<dbReference type="AlphaFoldDB" id="A0A8C4R608"/>
<comment type="function">
    <text evidence="8 9">Component of the signal peptidase complex (SPC) which catalyzes the cleavage of N-terminal signal sequences from nascent proteins as they are translocated into the lumen of the endoplasmic reticulum. Enhances the enzymatic activity of SPC and facilitates the interactions between different components of the translocation site.</text>
</comment>
<dbReference type="PANTHER" id="PTHR13085:SF0">
    <property type="entry name" value="SIGNAL PEPTIDASE COMPLEX SUBUNIT 2"/>
    <property type="match status" value="1"/>
</dbReference>
<dbReference type="PANTHER" id="PTHR13085">
    <property type="entry name" value="MICROSOMAL SIGNAL PEPTIDASE 25 KDA SUBUNIT"/>
    <property type="match status" value="1"/>
</dbReference>
<dbReference type="GeneTree" id="ENSGT00440000038181"/>
<name>A0A8C4R608_EPTBU</name>